<sequence>MKRLDSSWPAPSIRASRLHALLRQRLVRPKISARHRLNQKKTEDLADGFVEKKKTDQNFGSQQQKRMLAMVLNALWMAAAVVLEDEWKEEERQ</sequence>
<comment type="caution">
    <text evidence="1">The sequence shown here is derived from an EMBL/GenBank/DDBJ whole genome shotgun (WGS) entry which is preliminary data.</text>
</comment>
<name>A0A8J5R702_ZIZPA</name>
<reference evidence="1" key="1">
    <citation type="journal article" date="2021" name="bioRxiv">
        <title>Whole Genome Assembly and Annotation of Northern Wild Rice, Zizania palustris L., Supports a Whole Genome Duplication in the Zizania Genus.</title>
        <authorList>
            <person name="Haas M."/>
            <person name="Kono T."/>
            <person name="Macchietto M."/>
            <person name="Millas R."/>
            <person name="McGilp L."/>
            <person name="Shao M."/>
            <person name="Duquette J."/>
            <person name="Hirsch C.N."/>
            <person name="Kimball J."/>
        </authorList>
    </citation>
    <scope>NUCLEOTIDE SEQUENCE</scope>
    <source>
        <tissue evidence="1">Fresh leaf tissue</tissue>
    </source>
</reference>
<evidence type="ECO:0000313" key="1">
    <source>
        <dbReference type="EMBL" id="KAG8052760.1"/>
    </source>
</evidence>
<evidence type="ECO:0000313" key="2">
    <source>
        <dbReference type="Proteomes" id="UP000729402"/>
    </source>
</evidence>
<dbReference type="AlphaFoldDB" id="A0A8J5R702"/>
<proteinExistence type="predicted"/>
<dbReference type="EMBL" id="JAAALK010000288">
    <property type="protein sequence ID" value="KAG8052760.1"/>
    <property type="molecule type" value="Genomic_DNA"/>
</dbReference>
<organism evidence="1 2">
    <name type="scientific">Zizania palustris</name>
    <name type="common">Northern wild rice</name>
    <dbReference type="NCBI Taxonomy" id="103762"/>
    <lineage>
        <taxon>Eukaryota</taxon>
        <taxon>Viridiplantae</taxon>
        <taxon>Streptophyta</taxon>
        <taxon>Embryophyta</taxon>
        <taxon>Tracheophyta</taxon>
        <taxon>Spermatophyta</taxon>
        <taxon>Magnoliopsida</taxon>
        <taxon>Liliopsida</taxon>
        <taxon>Poales</taxon>
        <taxon>Poaceae</taxon>
        <taxon>BOP clade</taxon>
        <taxon>Oryzoideae</taxon>
        <taxon>Oryzeae</taxon>
        <taxon>Zizaniinae</taxon>
        <taxon>Zizania</taxon>
    </lineage>
</organism>
<gene>
    <name evidence="1" type="ORF">GUJ93_ZPchr0001g30389</name>
</gene>
<accession>A0A8J5R702</accession>
<keyword evidence="2" id="KW-1185">Reference proteome</keyword>
<protein>
    <submittedName>
        <fullName evidence="1">Uncharacterized protein</fullName>
    </submittedName>
</protein>
<dbReference type="Proteomes" id="UP000729402">
    <property type="component" value="Unassembled WGS sequence"/>
</dbReference>
<reference evidence="1" key="2">
    <citation type="submission" date="2021-02" db="EMBL/GenBank/DDBJ databases">
        <authorList>
            <person name="Kimball J.A."/>
            <person name="Haas M.W."/>
            <person name="Macchietto M."/>
            <person name="Kono T."/>
            <person name="Duquette J."/>
            <person name="Shao M."/>
        </authorList>
    </citation>
    <scope>NUCLEOTIDE SEQUENCE</scope>
    <source>
        <tissue evidence="1">Fresh leaf tissue</tissue>
    </source>
</reference>